<evidence type="ECO:0000313" key="2">
    <source>
        <dbReference type="EMBL" id="SEG88004.1"/>
    </source>
</evidence>
<organism evidence="2 3">
    <name type="scientific">Thermomonospora echinospora</name>
    <dbReference type="NCBI Taxonomy" id="1992"/>
    <lineage>
        <taxon>Bacteria</taxon>
        <taxon>Bacillati</taxon>
        <taxon>Actinomycetota</taxon>
        <taxon>Actinomycetes</taxon>
        <taxon>Streptosporangiales</taxon>
        <taxon>Thermomonosporaceae</taxon>
        <taxon>Thermomonospora</taxon>
    </lineage>
</organism>
<accession>A0A1H6DSG3</accession>
<feature type="compositionally biased region" description="Basic and acidic residues" evidence="1">
    <location>
        <begin position="49"/>
        <end position="60"/>
    </location>
</feature>
<reference evidence="3" key="1">
    <citation type="submission" date="2016-10" db="EMBL/GenBank/DDBJ databases">
        <authorList>
            <person name="Varghese N."/>
            <person name="Submissions S."/>
        </authorList>
    </citation>
    <scope>NUCLEOTIDE SEQUENCE [LARGE SCALE GENOMIC DNA]</scope>
    <source>
        <strain evidence="3">DSM 43163</strain>
    </source>
</reference>
<evidence type="ECO:0000313" key="3">
    <source>
        <dbReference type="Proteomes" id="UP000236723"/>
    </source>
</evidence>
<dbReference type="Pfam" id="PF05331">
    <property type="entry name" value="DUF742"/>
    <property type="match status" value="1"/>
</dbReference>
<dbReference type="RefSeq" id="WP_103943349.1">
    <property type="nucleotide sequence ID" value="NZ_FNVO01000021.1"/>
</dbReference>
<sequence>MTSPGGAPRTGGTPGEAPRQPVRAYVMTRGRSQPSRNTLRPETLLIVTDPDRRPPPSATREERAFLDICRGLLSLAEAAQALHQPISVAAVLASDLIDAGHLTVRARPAAQPASPSSPDHHLLRALLDGLQQL</sequence>
<feature type="region of interest" description="Disordered" evidence="1">
    <location>
        <begin position="1"/>
        <end position="60"/>
    </location>
</feature>
<dbReference type="OrthoDB" id="3534386at2"/>
<dbReference type="PANTHER" id="PTHR36221">
    <property type="entry name" value="DUF742 DOMAIN-CONTAINING PROTEIN"/>
    <property type="match status" value="1"/>
</dbReference>
<proteinExistence type="predicted"/>
<gene>
    <name evidence="2" type="ORF">SAMN04489712_12156</name>
</gene>
<protein>
    <recommendedName>
        <fullName evidence="4">DUF742 domain-containing protein</fullName>
    </recommendedName>
</protein>
<dbReference type="Proteomes" id="UP000236723">
    <property type="component" value="Unassembled WGS sequence"/>
</dbReference>
<dbReference type="InterPro" id="IPR007995">
    <property type="entry name" value="DUF742"/>
</dbReference>
<keyword evidence="3" id="KW-1185">Reference proteome</keyword>
<name>A0A1H6DSG3_9ACTN</name>
<evidence type="ECO:0008006" key="4">
    <source>
        <dbReference type="Google" id="ProtNLM"/>
    </source>
</evidence>
<feature type="compositionally biased region" description="Polar residues" evidence="1">
    <location>
        <begin position="30"/>
        <end position="40"/>
    </location>
</feature>
<dbReference type="EMBL" id="FNVO01000021">
    <property type="protein sequence ID" value="SEG88004.1"/>
    <property type="molecule type" value="Genomic_DNA"/>
</dbReference>
<dbReference type="PANTHER" id="PTHR36221:SF1">
    <property type="entry name" value="DUF742 DOMAIN-CONTAINING PROTEIN"/>
    <property type="match status" value="1"/>
</dbReference>
<dbReference type="AlphaFoldDB" id="A0A1H6DSG3"/>
<evidence type="ECO:0000256" key="1">
    <source>
        <dbReference type="SAM" id="MobiDB-lite"/>
    </source>
</evidence>